<organism evidence="1 2">
    <name type="scientific">Nitrolancea hollandica Lb</name>
    <dbReference type="NCBI Taxonomy" id="1129897"/>
    <lineage>
        <taxon>Bacteria</taxon>
        <taxon>Pseudomonadati</taxon>
        <taxon>Thermomicrobiota</taxon>
        <taxon>Thermomicrobia</taxon>
        <taxon>Sphaerobacterales</taxon>
        <taxon>Sphaerobacterineae</taxon>
        <taxon>Sphaerobacteraceae</taxon>
        <taxon>Nitrolancea</taxon>
    </lineage>
</organism>
<gene>
    <name evidence="1" type="ORF">NITHO_2310024</name>
</gene>
<evidence type="ECO:0000313" key="2">
    <source>
        <dbReference type="Proteomes" id="UP000004221"/>
    </source>
</evidence>
<reference evidence="1 2" key="1">
    <citation type="journal article" date="2012" name="ISME J.">
        <title>Nitrification expanded: discovery, physiology and genomics of a nitrite-oxidizing bacterium from the phylum Chloroflexi.</title>
        <authorList>
            <person name="Sorokin D.Y."/>
            <person name="Lucker S."/>
            <person name="Vejmelkova D."/>
            <person name="Kostrikina N.A."/>
            <person name="Kleerebezem R."/>
            <person name="Rijpstra W.I."/>
            <person name="Damste J.S."/>
            <person name="Le Paslier D."/>
            <person name="Muyzer G."/>
            <person name="Wagner M."/>
            <person name="van Loosdrecht M.C."/>
            <person name="Daims H."/>
        </authorList>
    </citation>
    <scope>NUCLEOTIDE SEQUENCE [LARGE SCALE GENOMIC DNA]</scope>
    <source>
        <strain evidence="2">none</strain>
    </source>
</reference>
<keyword evidence="2" id="KW-1185">Reference proteome</keyword>
<dbReference type="EMBL" id="CAGS01000148">
    <property type="protein sequence ID" value="CCF83481.1"/>
    <property type="molecule type" value="Genomic_DNA"/>
</dbReference>
<dbReference type="Proteomes" id="UP000004221">
    <property type="component" value="Unassembled WGS sequence"/>
</dbReference>
<evidence type="ECO:0000313" key="1">
    <source>
        <dbReference type="EMBL" id="CCF83481.1"/>
    </source>
</evidence>
<dbReference type="AlphaFoldDB" id="I4EFL9"/>
<accession>I4EFL9</accession>
<name>I4EFL9_9BACT</name>
<proteinExistence type="predicted"/>
<sequence>MSESKVPLFSGSIGVHQNPDGTFTVWVSDVGCTCCVTETDAFVAAGQTHPILPDGTTVDFLPVSKQDAITAMSFFIAALTDIRDSLEGEVPPFRIQAG</sequence>
<protein>
    <submittedName>
        <fullName evidence="1">Uncharacterized protein</fullName>
    </submittedName>
</protein>
<comment type="caution">
    <text evidence="1">The sequence shown here is derived from an EMBL/GenBank/DDBJ whole genome shotgun (WGS) entry which is preliminary data.</text>
</comment>
<dbReference type="RefSeq" id="WP_008476673.1">
    <property type="nucleotide sequence ID" value="NZ_CAGS01000148.1"/>
</dbReference>